<dbReference type="EMBL" id="JACAOD020000012">
    <property type="protein sequence ID" value="MBP5836106.1"/>
    <property type="molecule type" value="Genomic_DNA"/>
</dbReference>
<comment type="caution">
    <text evidence="3">The sequence shown here is derived from an EMBL/GenBank/DDBJ whole genome shotgun (WGS) entry which is preliminary data.</text>
</comment>
<gene>
    <name evidence="3" type="ORF">CHTY_002595</name>
</gene>
<feature type="coiled-coil region" evidence="1">
    <location>
        <begin position="183"/>
        <end position="217"/>
    </location>
</feature>
<dbReference type="InterPro" id="IPR037219">
    <property type="entry name" value="Peptidase_M41-like"/>
</dbReference>
<proteinExistence type="predicted"/>
<dbReference type="RefSeq" id="WP_203552371.1">
    <property type="nucleotide sequence ID" value="NZ_JACAOD020000012.1"/>
</dbReference>
<keyword evidence="4" id="KW-1185">Reference proteome</keyword>
<dbReference type="Proteomes" id="UP001195571">
    <property type="component" value="Unassembled WGS sequence"/>
</dbReference>
<dbReference type="SUPFAM" id="SSF140990">
    <property type="entry name" value="FtsH protease domain-like"/>
    <property type="match status" value="1"/>
</dbReference>
<evidence type="ECO:0000256" key="1">
    <source>
        <dbReference type="SAM" id="Coils"/>
    </source>
</evidence>
<dbReference type="PANTHER" id="PTHR23076">
    <property type="entry name" value="METALLOPROTEASE M41 FTSH"/>
    <property type="match status" value="1"/>
</dbReference>
<reference evidence="3" key="1">
    <citation type="submission" date="2021-04" db="EMBL/GenBank/DDBJ databases">
        <title>Genomic features of Candidatus Phytoplasma meliae isolate ChTYXIII (1SrXIII-G).</title>
        <authorList>
            <person name="Fernandez F.D."/>
            <person name="Conci L.R."/>
        </authorList>
    </citation>
    <scope>NUCLEOTIDE SEQUENCE [LARGE SCALE GENOMIC DNA]</scope>
    <source>
        <strain evidence="3">ChTYXIII-Mo</strain>
    </source>
</reference>
<keyword evidence="1" id="KW-0175">Coiled coil</keyword>
<dbReference type="Pfam" id="PF01434">
    <property type="entry name" value="Peptidase_M41"/>
    <property type="match status" value="1"/>
</dbReference>
<organism evidence="3 4">
    <name type="scientific">Candidatus Phytoplasma meliae</name>
    <dbReference type="NCBI Taxonomy" id="1848402"/>
    <lineage>
        <taxon>Bacteria</taxon>
        <taxon>Bacillati</taxon>
        <taxon>Mycoplasmatota</taxon>
        <taxon>Mollicutes</taxon>
        <taxon>Acholeplasmatales</taxon>
        <taxon>Acholeplasmataceae</taxon>
        <taxon>Candidatus Phytoplasma</taxon>
        <taxon>16SrXIII (Mexican periwinkle virescence group)</taxon>
    </lineage>
</organism>
<evidence type="ECO:0000313" key="3">
    <source>
        <dbReference type="EMBL" id="MBP5836106.1"/>
    </source>
</evidence>
<dbReference type="PANTHER" id="PTHR23076:SF97">
    <property type="entry name" value="ATP-DEPENDENT ZINC METALLOPROTEASE YME1L1"/>
    <property type="match status" value="1"/>
</dbReference>
<protein>
    <recommendedName>
        <fullName evidence="2">Peptidase M41 domain-containing protein</fullName>
    </recommendedName>
</protein>
<evidence type="ECO:0000313" key="4">
    <source>
        <dbReference type="Proteomes" id="UP001195571"/>
    </source>
</evidence>
<dbReference type="Gene3D" id="1.20.58.760">
    <property type="entry name" value="Peptidase M41"/>
    <property type="match status" value="1"/>
</dbReference>
<feature type="domain" description="Peptidase M41" evidence="2">
    <location>
        <begin position="72"/>
        <end position="161"/>
    </location>
</feature>
<sequence>MLKKYYWKTFCLLITLTIPILSEPNHIVSANPTNRLKIENQEFSRVLIEPRVNLEHFQLQDKWEQYIINSSIPCHEAGHALIALLTPNTHTIDYVTIIPNQSTLGKTVLNIVKSPNEEQIKERIMTCLAGKLAEEIICNGEVCDETDANDFIKAQKYAQQWQNQYHPDTDYQVIIDECSYKVLAMLKKHQNLLNQIIKELKQQKTLTGLQIESLRQNEIFDMFPVIV</sequence>
<name>A0ABS5CYQ8_9MOLU</name>
<dbReference type="InterPro" id="IPR000642">
    <property type="entry name" value="Peptidase_M41"/>
</dbReference>
<evidence type="ECO:0000259" key="2">
    <source>
        <dbReference type="Pfam" id="PF01434"/>
    </source>
</evidence>
<accession>A0ABS5CYQ8</accession>